<reference evidence="5" key="1">
    <citation type="submission" date="2018-05" db="EMBL/GenBank/DDBJ databases">
        <authorList>
            <person name="Lanie J.A."/>
            <person name="Ng W.-L."/>
            <person name="Kazmierczak K.M."/>
            <person name="Andrzejewski T.M."/>
            <person name="Davidsen T.M."/>
            <person name="Wayne K.J."/>
            <person name="Tettelin H."/>
            <person name="Glass J.I."/>
            <person name="Rusch D."/>
            <person name="Podicherti R."/>
            <person name="Tsui H.-C.T."/>
            <person name="Winkler M.E."/>
        </authorList>
    </citation>
    <scope>NUCLEOTIDE SEQUENCE</scope>
</reference>
<dbReference type="InterPro" id="IPR008972">
    <property type="entry name" value="Cupredoxin"/>
</dbReference>
<keyword evidence="1" id="KW-0479">Metal-binding</keyword>
<dbReference type="GO" id="GO:0009055">
    <property type="term" value="F:electron transfer activity"/>
    <property type="evidence" value="ECO:0007669"/>
    <property type="project" value="InterPro"/>
</dbReference>
<dbReference type="InterPro" id="IPR000923">
    <property type="entry name" value="BlueCu_1"/>
</dbReference>
<feature type="domain" description="Blue (type 1) copper" evidence="4">
    <location>
        <begin position="60"/>
        <end position="95"/>
    </location>
</feature>
<gene>
    <name evidence="5" type="ORF">METZ01_LOCUS413049</name>
</gene>
<evidence type="ECO:0000256" key="3">
    <source>
        <dbReference type="SAM" id="Phobius"/>
    </source>
</evidence>
<name>A0A382WPB3_9ZZZZ</name>
<feature type="non-terminal residue" evidence="5">
    <location>
        <position position="101"/>
    </location>
</feature>
<evidence type="ECO:0000256" key="2">
    <source>
        <dbReference type="ARBA" id="ARBA00023008"/>
    </source>
</evidence>
<accession>A0A382WPB3</accession>
<keyword evidence="2" id="KW-0186">Copper</keyword>
<keyword evidence="3" id="KW-0472">Membrane</keyword>
<protein>
    <recommendedName>
        <fullName evidence="4">Blue (type 1) copper domain-containing protein</fullName>
    </recommendedName>
</protein>
<feature type="transmembrane region" description="Helical" evidence="3">
    <location>
        <begin position="6"/>
        <end position="22"/>
    </location>
</feature>
<dbReference type="Pfam" id="PF00127">
    <property type="entry name" value="Copper-bind"/>
    <property type="match status" value="1"/>
</dbReference>
<proteinExistence type="predicted"/>
<sequence length="101" mass="11203">MGLPILGVICIILFILYLIKVLKNGPYITNFGKGDSSRVHIIKINKANLVTKFGNAILSQFNPSNINIKMGDTVKFINEDVLRHTVEIGNENIPNSNILQP</sequence>
<dbReference type="GO" id="GO:0005507">
    <property type="term" value="F:copper ion binding"/>
    <property type="evidence" value="ECO:0007669"/>
    <property type="project" value="InterPro"/>
</dbReference>
<dbReference type="EMBL" id="UINC01161167">
    <property type="protein sequence ID" value="SVD60195.1"/>
    <property type="molecule type" value="Genomic_DNA"/>
</dbReference>
<evidence type="ECO:0000313" key="5">
    <source>
        <dbReference type="EMBL" id="SVD60195.1"/>
    </source>
</evidence>
<dbReference type="Gene3D" id="2.60.40.420">
    <property type="entry name" value="Cupredoxins - blue copper proteins"/>
    <property type="match status" value="1"/>
</dbReference>
<keyword evidence="3" id="KW-0812">Transmembrane</keyword>
<dbReference type="SUPFAM" id="SSF49503">
    <property type="entry name" value="Cupredoxins"/>
    <property type="match status" value="1"/>
</dbReference>
<evidence type="ECO:0000256" key="1">
    <source>
        <dbReference type="ARBA" id="ARBA00022723"/>
    </source>
</evidence>
<evidence type="ECO:0000259" key="4">
    <source>
        <dbReference type="Pfam" id="PF00127"/>
    </source>
</evidence>
<keyword evidence="3" id="KW-1133">Transmembrane helix</keyword>
<organism evidence="5">
    <name type="scientific">marine metagenome</name>
    <dbReference type="NCBI Taxonomy" id="408172"/>
    <lineage>
        <taxon>unclassified sequences</taxon>
        <taxon>metagenomes</taxon>
        <taxon>ecological metagenomes</taxon>
    </lineage>
</organism>
<dbReference type="AlphaFoldDB" id="A0A382WPB3"/>